<dbReference type="Gene3D" id="3.40.1350.10">
    <property type="match status" value="1"/>
</dbReference>
<name>A0A6B0YUC0_9CHLR</name>
<keyword evidence="1" id="KW-0238">DNA-binding</keyword>
<dbReference type="CDD" id="cd22341">
    <property type="entry name" value="NucS-like"/>
    <property type="match status" value="1"/>
</dbReference>
<evidence type="ECO:0000313" key="3">
    <source>
        <dbReference type="EMBL" id="MXY94207.1"/>
    </source>
</evidence>
<dbReference type="GO" id="GO:0004519">
    <property type="term" value="F:endonuclease activity"/>
    <property type="evidence" value="ECO:0007669"/>
    <property type="project" value="InterPro"/>
</dbReference>
<proteinExistence type="predicted"/>
<evidence type="ECO:0000259" key="2">
    <source>
        <dbReference type="Pfam" id="PF01939"/>
    </source>
</evidence>
<feature type="domain" description="Endonuclease NucS C-terminal" evidence="2">
    <location>
        <begin position="27"/>
        <end position="92"/>
    </location>
</feature>
<accession>A0A6B0YUC0</accession>
<protein>
    <submittedName>
        <fullName evidence="3">DUF91 domain-containing protein</fullName>
    </submittedName>
</protein>
<dbReference type="InterPro" id="IPR048301">
    <property type="entry name" value="NucS_C"/>
</dbReference>
<dbReference type="InterPro" id="IPR002793">
    <property type="entry name" value="Endonuclease_NucS"/>
</dbReference>
<organism evidence="3">
    <name type="scientific">Caldilineaceae bacterium SB0664_bin_27</name>
    <dbReference type="NCBI Taxonomy" id="2605260"/>
    <lineage>
        <taxon>Bacteria</taxon>
        <taxon>Bacillati</taxon>
        <taxon>Chloroflexota</taxon>
        <taxon>Caldilineae</taxon>
        <taxon>Caldilineales</taxon>
        <taxon>Caldilineaceae</taxon>
    </lineage>
</organism>
<sequence>MPIETAIWRIQEDSELQSLSLSGMDYEQRLQDIIAADISIVDPRLMVIGQEVATTHGGRIDILAIDADGNLIVIELKRGQTPREVVSQALDYGSWVRNLPSEEIADTFIDYQRDVLKKETQVGINDAFLTKFNFIPDELNSSHRLVIVAEELDSSTERIVKYLQEVYDVDINVVLFRTFQDEDRLYLTRTWLTEPDFLATELSSSSMSKGEWNGEYYVSFGEGDSRRWSDAKKYGFVSGGGGEWYVKTLRRLQPGNRIWVSVPGKGYVGVGEVLEPAVPYNQFKVDQQGIPTPITELDFEAPGAFDKEHNEHFVTVNWIKTVDLQKAVRERGFFGNQNTVARPRDPRWSVTVERLKTLWGII</sequence>
<evidence type="ECO:0000256" key="1">
    <source>
        <dbReference type="ARBA" id="ARBA00023125"/>
    </source>
</evidence>
<dbReference type="EMBL" id="VXRG01000103">
    <property type="protein sequence ID" value="MXY94207.1"/>
    <property type="molecule type" value="Genomic_DNA"/>
</dbReference>
<dbReference type="GO" id="GO:0003677">
    <property type="term" value="F:DNA binding"/>
    <property type="evidence" value="ECO:0007669"/>
    <property type="project" value="UniProtKB-KW"/>
</dbReference>
<dbReference type="Pfam" id="PF01939">
    <property type="entry name" value="NucS_C"/>
    <property type="match status" value="1"/>
</dbReference>
<dbReference type="InterPro" id="IPR011856">
    <property type="entry name" value="tRNA_endonuc-like_dom_sf"/>
</dbReference>
<reference evidence="3" key="1">
    <citation type="submission" date="2019-09" db="EMBL/GenBank/DDBJ databases">
        <title>Characterisation of the sponge microbiome using genome-centric metagenomics.</title>
        <authorList>
            <person name="Engelberts J.P."/>
            <person name="Robbins S.J."/>
            <person name="De Goeij J.M."/>
            <person name="Aranda M."/>
            <person name="Bell S.C."/>
            <person name="Webster N.S."/>
        </authorList>
    </citation>
    <scope>NUCLEOTIDE SEQUENCE</scope>
    <source>
        <strain evidence="3">SB0664_bin_27</strain>
    </source>
</reference>
<comment type="caution">
    <text evidence="3">The sequence shown here is derived from an EMBL/GenBank/DDBJ whole genome shotgun (WGS) entry which is preliminary data.</text>
</comment>
<gene>
    <name evidence="3" type="ORF">F4Y42_12260</name>
</gene>
<dbReference type="AlphaFoldDB" id="A0A6B0YUC0"/>